<dbReference type="Proteomes" id="UP000607653">
    <property type="component" value="Unassembled WGS sequence"/>
</dbReference>
<feature type="region of interest" description="Disordered" evidence="1">
    <location>
        <begin position="1"/>
        <end position="22"/>
    </location>
</feature>
<gene>
    <name evidence="2" type="ORF">HUJ06_031267</name>
</gene>
<proteinExistence type="predicted"/>
<name>A0A822YEX4_NELNU</name>
<evidence type="ECO:0000313" key="2">
    <source>
        <dbReference type="EMBL" id="DAD29799.1"/>
    </source>
</evidence>
<dbReference type="AlphaFoldDB" id="A0A822YEX4"/>
<reference evidence="2 3" key="1">
    <citation type="journal article" date="2020" name="Mol. Biol. Evol.">
        <title>Distinct Expression and Methylation Patterns for Genes with Different Fates following a Single Whole-Genome Duplication in Flowering Plants.</title>
        <authorList>
            <person name="Shi T."/>
            <person name="Rahmani R.S."/>
            <person name="Gugger P.F."/>
            <person name="Wang M."/>
            <person name="Li H."/>
            <person name="Zhang Y."/>
            <person name="Li Z."/>
            <person name="Wang Q."/>
            <person name="Van de Peer Y."/>
            <person name="Marchal K."/>
            <person name="Chen J."/>
        </authorList>
    </citation>
    <scope>NUCLEOTIDE SEQUENCE [LARGE SCALE GENOMIC DNA]</scope>
    <source>
        <tissue evidence="2">Leaf</tissue>
    </source>
</reference>
<evidence type="ECO:0000313" key="3">
    <source>
        <dbReference type="Proteomes" id="UP000607653"/>
    </source>
</evidence>
<comment type="caution">
    <text evidence="2">The sequence shown here is derived from an EMBL/GenBank/DDBJ whole genome shotgun (WGS) entry which is preliminary data.</text>
</comment>
<organism evidence="2 3">
    <name type="scientific">Nelumbo nucifera</name>
    <name type="common">Sacred lotus</name>
    <dbReference type="NCBI Taxonomy" id="4432"/>
    <lineage>
        <taxon>Eukaryota</taxon>
        <taxon>Viridiplantae</taxon>
        <taxon>Streptophyta</taxon>
        <taxon>Embryophyta</taxon>
        <taxon>Tracheophyta</taxon>
        <taxon>Spermatophyta</taxon>
        <taxon>Magnoliopsida</taxon>
        <taxon>Proteales</taxon>
        <taxon>Nelumbonaceae</taxon>
        <taxon>Nelumbo</taxon>
    </lineage>
</organism>
<evidence type="ECO:0000256" key="1">
    <source>
        <dbReference type="SAM" id="MobiDB-lite"/>
    </source>
</evidence>
<dbReference type="EMBL" id="DUZY01000002">
    <property type="protein sequence ID" value="DAD29799.1"/>
    <property type="molecule type" value="Genomic_DNA"/>
</dbReference>
<sequence>MLVSPTDGTDEIANPFIQPEGA</sequence>
<protein>
    <submittedName>
        <fullName evidence="2">Uncharacterized protein</fullName>
    </submittedName>
</protein>
<keyword evidence="3" id="KW-1185">Reference proteome</keyword>
<accession>A0A822YEX4</accession>